<organism evidence="1">
    <name type="scientific">Arundo donax</name>
    <name type="common">Giant reed</name>
    <name type="synonym">Donax arundinaceus</name>
    <dbReference type="NCBI Taxonomy" id="35708"/>
    <lineage>
        <taxon>Eukaryota</taxon>
        <taxon>Viridiplantae</taxon>
        <taxon>Streptophyta</taxon>
        <taxon>Embryophyta</taxon>
        <taxon>Tracheophyta</taxon>
        <taxon>Spermatophyta</taxon>
        <taxon>Magnoliopsida</taxon>
        <taxon>Liliopsida</taxon>
        <taxon>Poales</taxon>
        <taxon>Poaceae</taxon>
        <taxon>PACMAD clade</taxon>
        <taxon>Arundinoideae</taxon>
        <taxon>Arundineae</taxon>
        <taxon>Arundo</taxon>
    </lineage>
</organism>
<reference evidence="1" key="1">
    <citation type="submission" date="2014-09" db="EMBL/GenBank/DDBJ databases">
        <authorList>
            <person name="Magalhaes I.L.F."/>
            <person name="Oliveira U."/>
            <person name="Santos F.R."/>
            <person name="Vidigal T.H.D.A."/>
            <person name="Brescovit A.D."/>
            <person name="Santos A.J."/>
        </authorList>
    </citation>
    <scope>NUCLEOTIDE SEQUENCE</scope>
    <source>
        <tissue evidence="1">Shoot tissue taken approximately 20 cm above the soil surface</tissue>
    </source>
</reference>
<name>A0A0A9AD40_ARUDO</name>
<dbReference type="EMBL" id="GBRH01252898">
    <property type="protein sequence ID" value="JAD44997.1"/>
    <property type="molecule type" value="Transcribed_RNA"/>
</dbReference>
<protein>
    <submittedName>
        <fullName evidence="1">Uncharacterized protein</fullName>
    </submittedName>
</protein>
<accession>A0A0A9AD40</accession>
<dbReference type="AlphaFoldDB" id="A0A0A9AD40"/>
<reference evidence="1" key="2">
    <citation type="journal article" date="2015" name="Data Brief">
        <title>Shoot transcriptome of the giant reed, Arundo donax.</title>
        <authorList>
            <person name="Barrero R.A."/>
            <person name="Guerrero F.D."/>
            <person name="Moolhuijzen P."/>
            <person name="Goolsby J.A."/>
            <person name="Tidwell J."/>
            <person name="Bellgard S.E."/>
            <person name="Bellgard M.I."/>
        </authorList>
    </citation>
    <scope>NUCLEOTIDE SEQUENCE</scope>
    <source>
        <tissue evidence="1">Shoot tissue taken approximately 20 cm above the soil surface</tissue>
    </source>
</reference>
<proteinExistence type="predicted"/>
<sequence>MKVDDYAVARFLEFLKGKCSWNFTGSIIAMFGLDKLQSRYMFSVLEFSLLLMKKNVLNSLFASGWCFQVVSCLLIQSCSSIFAHFVQSFISPLLSIFNTECILK</sequence>
<evidence type="ECO:0000313" key="1">
    <source>
        <dbReference type="EMBL" id="JAD44997.1"/>
    </source>
</evidence>